<dbReference type="Proteomes" id="UP000012065">
    <property type="component" value="Unassembled WGS sequence"/>
</dbReference>
<dbReference type="EMBL" id="CAOJ01008370">
    <property type="protein sequence ID" value="CCO31542.1"/>
    <property type="molecule type" value="Genomic_DNA"/>
</dbReference>
<evidence type="ECO:0000256" key="6">
    <source>
        <dbReference type="SAM" id="MobiDB-lite"/>
    </source>
</evidence>
<dbReference type="PANTHER" id="PTHR48039">
    <property type="entry name" value="RNA-BINDING MOTIF PROTEIN 14B"/>
    <property type="match status" value="1"/>
</dbReference>
<keyword evidence="2" id="KW-0677">Repeat</keyword>
<reference evidence="8 9" key="1">
    <citation type="journal article" date="2013" name="J. Biotechnol.">
        <title>Establishment and interpretation of the genome sequence of the phytopathogenic fungus Rhizoctonia solani AG1-IB isolate 7/3/14.</title>
        <authorList>
            <person name="Wibberg D.W."/>
            <person name="Jelonek L.J."/>
            <person name="Rupp O.R."/>
            <person name="Hennig M.H."/>
            <person name="Eikmeyer F.E."/>
            <person name="Goesmann A.G."/>
            <person name="Hartmann A.H."/>
            <person name="Borriss R.B."/>
            <person name="Grosch R.G."/>
            <person name="Puehler A.P."/>
            <person name="Schlueter A.S."/>
        </authorList>
    </citation>
    <scope>NUCLEOTIDE SEQUENCE [LARGE SCALE GENOMIC DNA]</scope>
    <source>
        <strain evidence="9">AG1-IB / isolate 7/3/14</strain>
    </source>
</reference>
<dbReference type="AlphaFoldDB" id="M5C6P1"/>
<evidence type="ECO:0000256" key="1">
    <source>
        <dbReference type="ARBA" id="ARBA00004123"/>
    </source>
</evidence>
<evidence type="ECO:0000313" key="9">
    <source>
        <dbReference type="Proteomes" id="UP000012065"/>
    </source>
</evidence>
<sequence length="348" mass="39117">MKGDEPENEHSEEEAEEKADGPVKEGRVVAVDWALSKSKWEESVSQRKEEEAMELDDQEEEEVSDSEAGSSEEDVLEEESGDESEEETHERPQLPDTDVGTTLFVRNVPFEATEDDLRTLFRAFGPLRYARITMDHETGRSRGTGFVCFWKKEDADEAIEGAEAMAKELGMDKPAAGGSKVHNPFSMSLLTPDPSASLAKRLVLHGRTLSVARAVTRNEADRLREEGERSREKQDKRNLYLMREGVIFPNSSAAAGLPEAEIAARQTSFDARKALLRSNPSLYVSRTRISVRRLPLWASERVLKRLAIHAMREFEVEVSNGERDGLTCDELQRDESEKDVRPPIALMP</sequence>
<gene>
    <name evidence="8" type="ORF">BN14_05587</name>
</gene>
<evidence type="ECO:0000256" key="5">
    <source>
        <dbReference type="PROSITE-ProRule" id="PRU00176"/>
    </source>
</evidence>
<feature type="domain" description="RRM" evidence="7">
    <location>
        <begin position="101"/>
        <end position="216"/>
    </location>
</feature>
<dbReference type="InterPro" id="IPR035979">
    <property type="entry name" value="RBD_domain_sf"/>
</dbReference>
<evidence type="ECO:0000256" key="3">
    <source>
        <dbReference type="ARBA" id="ARBA00022884"/>
    </source>
</evidence>
<protein>
    <submittedName>
        <fullName evidence="8">Putative RNA-binding protein C4F6,14</fullName>
    </submittedName>
</protein>
<comment type="subcellular location">
    <subcellularLocation>
        <location evidence="1">Nucleus</location>
    </subcellularLocation>
</comment>
<dbReference type="CDD" id="cd12676">
    <property type="entry name" value="RRM3_Nop4p"/>
    <property type="match status" value="1"/>
</dbReference>
<accession>M5C6P1</accession>
<dbReference type="PANTHER" id="PTHR48039:SF5">
    <property type="entry name" value="RNA-BINDING PROTEIN 28"/>
    <property type="match status" value="1"/>
</dbReference>
<feature type="region of interest" description="Disordered" evidence="6">
    <location>
        <begin position="329"/>
        <end position="348"/>
    </location>
</feature>
<dbReference type="SMART" id="SM00360">
    <property type="entry name" value="RRM"/>
    <property type="match status" value="1"/>
</dbReference>
<dbReference type="FunFam" id="3.30.70.330:FF:000406">
    <property type="entry name" value="Related to Nucleolar protein NOP4"/>
    <property type="match status" value="1"/>
</dbReference>
<keyword evidence="4" id="KW-0539">Nucleus</keyword>
<evidence type="ECO:0000256" key="4">
    <source>
        <dbReference type="ARBA" id="ARBA00023242"/>
    </source>
</evidence>
<proteinExistence type="predicted"/>
<dbReference type="PROSITE" id="PS50102">
    <property type="entry name" value="RRM"/>
    <property type="match status" value="1"/>
</dbReference>
<feature type="region of interest" description="Disordered" evidence="6">
    <location>
        <begin position="1"/>
        <end position="26"/>
    </location>
</feature>
<dbReference type="InterPro" id="IPR034808">
    <property type="entry name" value="Nop4p_RRM3"/>
</dbReference>
<feature type="compositionally biased region" description="Basic and acidic residues" evidence="6">
    <location>
        <begin position="329"/>
        <end position="341"/>
    </location>
</feature>
<organism evidence="8 9">
    <name type="scientific">Thanatephorus cucumeris (strain AG1-IB / isolate 7/3/14)</name>
    <name type="common">Lettuce bottom rot fungus</name>
    <name type="synonym">Rhizoctonia solani</name>
    <dbReference type="NCBI Taxonomy" id="1108050"/>
    <lineage>
        <taxon>Eukaryota</taxon>
        <taxon>Fungi</taxon>
        <taxon>Dikarya</taxon>
        <taxon>Basidiomycota</taxon>
        <taxon>Agaricomycotina</taxon>
        <taxon>Agaricomycetes</taxon>
        <taxon>Cantharellales</taxon>
        <taxon>Ceratobasidiaceae</taxon>
        <taxon>Rhizoctonia</taxon>
        <taxon>Rhizoctonia solani AG-1</taxon>
    </lineage>
</organism>
<dbReference type="GO" id="GO:0005730">
    <property type="term" value="C:nucleolus"/>
    <property type="evidence" value="ECO:0007669"/>
    <property type="project" value="TreeGrafter"/>
</dbReference>
<dbReference type="InterPro" id="IPR012677">
    <property type="entry name" value="Nucleotide-bd_a/b_plait_sf"/>
</dbReference>
<dbReference type="InterPro" id="IPR051945">
    <property type="entry name" value="RRM_MRD1_RNA_proc_ribogen"/>
</dbReference>
<keyword evidence="3 5" id="KW-0694">RNA-binding</keyword>
<dbReference type="Gene3D" id="3.30.70.330">
    <property type="match status" value="1"/>
</dbReference>
<dbReference type="Pfam" id="PF00076">
    <property type="entry name" value="RRM_1"/>
    <property type="match status" value="1"/>
</dbReference>
<comment type="caution">
    <text evidence="8">The sequence shown here is derived from an EMBL/GenBank/DDBJ whole genome shotgun (WGS) entry which is preliminary data.</text>
</comment>
<evidence type="ECO:0000256" key="2">
    <source>
        <dbReference type="ARBA" id="ARBA00022737"/>
    </source>
</evidence>
<evidence type="ECO:0000259" key="7">
    <source>
        <dbReference type="PROSITE" id="PS50102"/>
    </source>
</evidence>
<dbReference type="InterPro" id="IPR000504">
    <property type="entry name" value="RRM_dom"/>
</dbReference>
<feature type="compositionally biased region" description="Acidic residues" evidence="6">
    <location>
        <begin position="51"/>
        <end position="87"/>
    </location>
</feature>
<dbReference type="HOGENOM" id="CLU_797356_0_0_1"/>
<dbReference type="GO" id="GO:0003729">
    <property type="term" value="F:mRNA binding"/>
    <property type="evidence" value="ECO:0007669"/>
    <property type="project" value="TreeGrafter"/>
</dbReference>
<evidence type="ECO:0000313" key="8">
    <source>
        <dbReference type="EMBL" id="CCO31542.1"/>
    </source>
</evidence>
<feature type="region of interest" description="Disordered" evidence="6">
    <location>
        <begin position="39"/>
        <end position="100"/>
    </location>
</feature>
<feature type="compositionally biased region" description="Basic and acidic residues" evidence="6">
    <location>
        <begin position="39"/>
        <end position="50"/>
    </location>
</feature>
<name>M5C6P1_THACB</name>
<dbReference type="SUPFAM" id="SSF54928">
    <property type="entry name" value="RNA-binding domain, RBD"/>
    <property type="match status" value="1"/>
</dbReference>